<proteinExistence type="predicted"/>
<sequence length="129" mass="14356">MTVFAELSYPVVTVWPMSTSLYYNASRATALTAAETAAVERVVTARQSSFPYPDEESLFLYEEGGSEPDAIVAGSTKMPFDVEHVMPALEHVLGSVTELRRALPNAQWHVHLDDFDIPWDESEGYFLPS</sequence>
<dbReference type="AlphaFoldDB" id="A0A1I5FR91"/>
<name>A0A1I5FR91_9PSEU</name>
<gene>
    <name evidence="1" type="ORF">SAMN05421854_1011257</name>
</gene>
<evidence type="ECO:0000313" key="1">
    <source>
        <dbReference type="EMBL" id="SFO26290.1"/>
    </source>
</evidence>
<reference evidence="1 2" key="1">
    <citation type="submission" date="2016-10" db="EMBL/GenBank/DDBJ databases">
        <authorList>
            <person name="de Groot N.N."/>
        </authorList>
    </citation>
    <scope>NUCLEOTIDE SEQUENCE [LARGE SCALE GENOMIC DNA]</scope>
    <source>
        <strain evidence="1 2">DSM 44637</strain>
    </source>
</reference>
<evidence type="ECO:0000313" key="2">
    <source>
        <dbReference type="Proteomes" id="UP000199137"/>
    </source>
</evidence>
<protein>
    <submittedName>
        <fullName evidence="1">Uncharacterized protein</fullName>
    </submittedName>
</protein>
<dbReference type="EMBL" id="FOWC01000001">
    <property type="protein sequence ID" value="SFO26290.1"/>
    <property type="molecule type" value="Genomic_DNA"/>
</dbReference>
<organism evidence="1 2">
    <name type="scientific">Amycolatopsis rubida</name>
    <dbReference type="NCBI Taxonomy" id="112413"/>
    <lineage>
        <taxon>Bacteria</taxon>
        <taxon>Bacillati</taxon>
        <taxon>Actinomycetota</taxon>
        <taxon>Actinomycetes</taxon>
        <taxon>Pseudonocardiales</taxon>
        <taxon>Pseudonocardiaceae</taxon>
        <taxon>Amycolatopsis</taxon>
    </lineage>
</organism>
<accession>A0A1I5FR91</accession>
<dbReference type="Proteomes" id="UP000199137">
    <property type="component" value="Unassembled WGS sequence"/>
</dbReference>